<proteinExistence type="predicted"/>
<accession>A0A0G0P5P8</accession>
<protein>
    <recommendedName>
        <fullName evidence="1">DUF6922 domain-containing protein</fullName>
    </recommendedName>
</protein>
<dbReference type="Pfam" id="PF21956">
    <property type="entry name" value="DUF6922"/>
    <property type="match status" value="1"/>
</dbReference>
<dbReference type="EMBL" id="LBVL01000016">
    <property type="protein sequence ID" value="KKQ84606.1"/>
    <property type="molecule type" value="Genomic_DNA"/>
</dbReference>
<dbReference type="InterPro" id="IPR053830">
    <property type="entry name" value="DUF6922"/>
</dbReference>
<evidence type="ECO:0000313" key="2">
    <source>
        <dbReference type="EMBL" id="KKQ84606.1"/>
    </source>
</evidence>
<comment type="caution">
    <text evidence="2">The sequence shown here is derived from an EMBL/GenBank/DDBJ whole genome shotgun (WGS) entry which is preliminary data.</text>
</comment>
<evidence type="ECO:0000259" key="1">
    <source>
        <dbReference type="Pfam" id="PF21956"/>
    </source>
</evidence>
<feature type="domain" description="DUF6922" evidence="1">
    <location>
        <begin position="11"/>
        <end position="55"/>
    </location>
</feature>
<dbReference type="Proteomes" id="UP000034081">
    <property type="component" value="Unassembled WGS sequence"/>
</dbReference>
<name>A0A0G0P5P8_9BACT</name>
<dbReference type="STRING" id="1618570.UT08_C0016G0020"/>
<dbReference type="AlphaFoldDB" id="A0A0G0P5P8"/>
<organism evidence="2 3">
    <name type="scientific">Candidatus Woesebacteria bacterium GW2011_GWB1_38_8</name>
    <dbReference type="NCBI Taxonomy" id="1618570"/>
    <lineage>
        <taxon>Bacteria</taxon>
        <taxon>Candidatus Woeseibacteriota</taxon>
    </lineage>
</organism>
<gene>
    <name evidence="2" type="ORF">UT08_C0016G0020</name>
</gene>
<evidence type="ECO:0000313" key="3">
    <source>
        <dbReference type="Proteomes" id="UP000034081"/>
    </source>
</evidence>
<sequence length="99" mass="11750">MGQIPRNLQGVLWSVDVKNLDIESDKNYIIHQILAYGTWKNLKWLFKTYSESQIKIAFLKYPSKDYRPAVFNFVTKILFGLKQLPDERYYVTTYPRIIG</sequence>
<reference evidence="2 3" key="1">
    <citation type="journal article" date="2015" name="Nature">
        <title>rRNA introns, odd ribosomes, and small enigmatic genomes across a large radiation of phyla.</title>
        <authorList>
            <person name="Brown C.T."/>
            <person name="Hug L.A."/>
            <person name="Thomas B.C."/>
            <person name="Sharon I."/>
            <person name="Castelle C.J."/>
            <person name="Singh A."/>
            <person name="Wilkins M.J."/>
            <person name="Williams K.H."/>
            <person name="Banfield J.F."/>
        </authorList>
    </citation>
    <scope>NUCLEOTIDE SEQUENCE [LARGE SCALE GENOMIC DNA]</scope>
</reference>